<organism evidence="2 3">
    <name type="scientific">Albula goreensis</name>
    <dbReference type="NCBI Taxonomy" id="1534307"/>
    <lineage>
        <taxon>Eukaryota</taxon>
        <taxon>Metazoa</taxon>
        <taxon>Chordata</taxon>
        <taxon>Craniata</taxon>
        <taxon>Vertebrata</taxon>
        <taxon>Euteleostomi</taxon>
        <taxon>Actinopterygii</taxon>
        <taxon>Neopterygii</taxon>
        <taxon>Teleostei</taxon>
        <taxon>Albuliformes</taxon>
        <taxon>Albulidae</taxon>
        <taxon>Albula</taxon>
    </lineage>
</organism>
<feature type="compositionally biased region" description="Polar residues" evidence="1">
    <location>
        <begin position="133"/>
        <end position="146"/>
    </location>
</feature>
<feature type="region of interest" description="Disordered" evidence="1">
    <location>
        <begin position="173"/>
        <end position="214"/>
    </location>
</feature>
<feature type="region of interest" description="Disordered" evidence="1">
    <location>
        <begin position="1"/>
        <end position="155"/>
    </location>
</feature>
<evidence type="ECO:0000256" key="1">
    <source>
        <dbReference type="SAM" id="MobiDB-lite"/>
    </source>
</evidence>
<evidence type="ECO:0000313" key="2">
    <source>
        <dbReference type="EMBL" id="KAI1887493.1"/>
    </source>
</evidence>
<feature type="compositionally biased region" description="Low complexity" evidence="1">
    <location>
        <begin position="72"/>
        <end position="93"/>
    </location>
</feature>
<protein>
    <submittedName>
        <fullName evidence="2">Uncharacterized protein</fullName>
    </submittedName>
</protein>
<dbReference type="EMBL" id="JAERUA010000018">
    <property type="protein sequence ID" value="KAI1887493.1"/>
    <property type="molecule type" value="Genomic_DNA"/>
</dbReference>
<name>A0A8T3CQW2_9TELE</name>
<feature type="compositionally biased region" description="Polar residues" evidence="1">
    <location>
        <begin position="195"/>
        <end position="207"/>
    </location>
</feature>
<keyword evidence="3" id="KW-1185">Reference proteome</keyword>
<feature type="compositionally biased region" description="Low complexity" evidence="1">
    <location>
        <begin position="11"/>
        <end position="33"/>
    </location>
</feature>
<feature type="compositionally biased region" description="Polar residues" evidence="1">
    <location>
        <begin position="94"/>
        <end position="125"/>
    </location>
</feature>
<dbReference type="AlphaFoldDB" id="A0A8T3CQW2"/>
<reference evidence="2" key="1">
    <citation type="submission" date="2021-01" db="EMBL/GenBank/DDBJ databases">
        <authorList>
            <person name="Zahm M."/>
            <person name="Roques C."/>
            <person name="Cabau C."/>
            <person name="Klopp C."/>
            <person name="Donnadieu C."/>
            <person name="Jouanno E."/>
            <person name="Lampietro C."/>
            <person name="Louis A."/>
            <person name="Herpin A."/>
            <person name="Echchiki A."/>
            <person name="Berthelot C."/>
            <person name="Parey E."/>
            <person name="Roest-Crollius H."/>
            <person name="Braasch I."/>
            <person name="Postlethwait J."/>
            <person name="Bobe J."/>
            <person name="Montfort J."/>
            <person name="Bouchez O."/>
            <person name="Begum T."/>
            <person name="Mejri S."/>
            <person name="Adams A."/>
            <person name="Chen W.-J."/>
            <person name="Guiguen Y."/>
        </authorList>
    </citation>
    <scope>NUCLEOTIDE SEQUENCE</scope>
    <source>
        <tissue evidence="2">Blood</tissue>
    </source>
</reference>
<comment type="caution">
    <text evidence="2">The sequence shown here is derived from an EMBL/GenBank/DDBJ whole genome shotgun (WGS) entry which is preliminary data.</text>
</comment>
<dbReference type="Proteomes" id="UP000829720">
    <property type="component" value="Unassembled WGS sequence"/>
</dbReference>
<accession>A0A8T3CQW2</accession>
<sequence length="324" mass="33607">MLEPSPQASPGAEAGNGERNAAAGPSQSPAGASEPDGPAVSSQAPPFGHSSLPPSLAAATRNPPASPPKPQVSPVKTPIQDSSPPDASASQQPVESSDPTVHQVSANHQQAQPMQGRSSAQQPGRITSPVAGSDQTDSRVASSSTAAGPEGEEEYLSKPETLHSFHDVQVHRPFETSTTLAPVTEEPYSGDSGRLQISGSTHNSAVPSGSVLHNEPEEDHYESILRSVSSVRVNVGHVSEDASVLNHMGQAPDASNVCPAPASASLQNYNSHEAMQVGAGSVQQQPNPQRDQGAVLPYNLLENYYIPAAIAGVSALVMLWKLRN</sequence>
<dbReference type="OrthoDB" id="9909785at2759"/>
<evidence type="ECO:0000313" key="3">
    <source>
        <dbReference type="Proteomes" id="UP000829720"/>
    </source>
</evidence>
<proteinExistence type="predicted"/>
<gene>
    <name evidence="2" type="ORF">AGOR_G00190890</name>
</gene>